<feature type="compositionally biased region" description="Low complexity" evidence="5">
    <location>
        <begin position="594"/>
        <end position="608"/>
    </location>
</feature>
<evidence type="ECO:0000256" key="2">
    <source>
        <dbReference type="ARBA" id="ARBA00022448"/>
    </source>
</evidence>
<dbReference type="GO" id="GO:0006606">
    <property type="term" value="P:protein import into nucleus"/>
    <property type="evidence" value="ECO:0007669"/>
    <property type="project" value="TreeGrafter"/>
</dbReference>
<feature type="compositionally biased region" description="Polar residues" evidence="5">
    <location>
        <begin position="527"/>
        <end position="544"/>
    </location>
</feature>
<comment type="subcellular location">
    <subcellularLocation>
        <location evidence="1">Nucleus</location>
    </subcellularLocation>
</comment>
<dbReference type="EMBL" id="JAPDFR010000001">
    <property type="protein sequence ID" value="KAK0392794.1"/>
    <property type="molecule type" value="Genomic_DNA"/>
</dbReference>
<feature type="domain" description="Nucleoporin Nup159/Nup146 N-terminal" evidence="6">
    <location>
        <begin position="45"/>
        <end position="415"/>
    </location>
</feature>
<comment type="caution">
    <text evidence="7">The sequence shown here is derived from an EMBL/GenBank/DDBJ whole genome shotgun (WGS) entry which is preliminary data.</text>
</comment>
<dbReference type="SUPFAM" id="SSF117289">
    <property type="entry name" value="Nucleoporin domain"/>
    <property type="match status" value="1"/>
</dbReference>
<feature type="compositionally biased region" description="Low complexity" evidence="5">
    <location>
        <begin position="962"/>
        <end position="982"/>
    </location>
</feature>
<dbReference type="InterPro" id="IPR015943">
    <property type="entry name" value="WD40/YVTN_repeat-like_dom_sf"/>
</dbReference>
<feature type="compositionally biased region" description="Polar residues" evidence="5">
    <location>
        <begin position="869"/>
        <end position="878"/>
    </location>
</feature>
<keyword evidence="8" id="KW-1185">Reference proteome</keyword>
<dbReference type="FunFam" id="2.130.10.10:FF:000645">
    <property type="entry name" value="Putative nuclear pore complex subunit Nup159"/>
    <property type="match status" value="1"/>
</dbReference>
<dbReference type="Gene3D" id="2.130.10.10">
    <property type="entry name" value="YVTN repeat-like/Quinoprotein amine dehydrogenase"/>
    <property type="match status" value="1"/>
</dbReference>
<evidence type="ECO:0000313" key="7">
    <source>
        <dbReference type="EMBL" id="KAK0392794.1"/>
    </source>
</evidence>
<dbReference type="InterPro" id="IPR039462">
    <property type="entry name" value="Nup159/Nup146_N"/>
</dbReference>
<feature type="compositionally biased region" description="Acidic residues" evidence="5">
    <location>
        <begin position="996"/>
        <end position="1010"/>
    </location>
</feature>
<dbReference type="GO" id="GO:0005643">
    <property type="term" value="C:nuclear pore"/>
    <property type="evidence" value="ECO:0007669"/>
    <property type="project" value="TreeGrafter"/>
</dbReference>
<keyword evidence="2" id="KW-0813">Transport</keyword>
<evidence type="ECO:0000256" key="5">
    <source>
        <dbReference type="SAM" id="MobiDB-lite"/>
    </source>
</evidence>
<dbReference type="PANTHER" id="PTHR23193">
    <property type="entry name" value="NUCLEAR PORE COMPLEX PROTEIN NUP"/>
    <property type="match status" value="1"/>
</dbReference>
<feature type="compositionally biased region" description="Polar residues" evidence="5">
    <location>
        <begin position="491"/>
        <end position="503"/>
    </location>
</feature>
<name>A0AA39LDB1_SARSR</name>
<feature type="region of interest" description="Disordered" evidence="5">
    <location>
        <begin position="477"/>
        <end position="546"/>
    </location>
</feature>
<dbReference type="Pfam" id="PF16755">
    <property type="entry name" value="Beta-prop_NUP159_NUP214"/>
    <property type="match status" value="1"/>
</dbReference>
<feature type="region of interest" description="Disordered" evidence="5">
    <location>
        <begin position="594"/>
        <end position="1163"/>
    </location>
</feature>
<feature type="compositionally biased region" description="Low complexity" evidence="5">
    <location>
        <begin position="1442"/>
        <end position="1453"/>
    </location>
</feature>
<evidence type="ECO:0000256" key="1">
    <source>
        <dbReference type="ARBA" id="ARBA00004123"/>
    </source>
</evidence>
<dbReference type="InterPro" id="IPR026054">
    <property type="entry name" value="Nucleoporin"/>
</dbReference>
<reference evidence="7" key="1">
    <citation type="submission" date="2022-10" db="EMBL/GenBank/DDBJ databases">
        <title>Determination and structural analysis of whole genome sequence of Sarocladium strictum F4-1.</title>
        <authorList>
            <person name="Hu L."/>
            <person name="Jiang Y."/>
        </authorList>
    </citation>
    <scope>NUCLEOTIDE SEQUENCE</scope>
    <source>
        <strain evidence="7">F4-1</strain>
    </source>
</reference>
<feature type="compositionally biased region" description="Polar residues" evidence="5">
    <location>
        <begin position="618"/>
        <end position="627"/>
    </location>
</feature>
<feature type="compositionally biased region" description="Polar residues" evidence="5">
    <location>
        <begin position="797"/>
        <end position="807"/>
    </location>
</feature>
<feature type="coiled-coil region" evidence="4">
    <location>
        <begin position="1329"/>
        <end position="1356"/>
    </location>
</feature>
<feature type="compositionally biased region" description="Low complexity" evidence="5">
    <location>
        <begin position="893"/>
        <end position="905"/>
    </location>
</feature>
<feature type="compositionally biased region" description="Basic and acidic residues" evidence="5">
    <location>
        <begin position="1050"/>
        <end position="1062"/>
    </location>
</feature>
<feature type="compositionally biased region" description="Polar residues" evidence="5">
    <location>
        <begin position="1024"/>
        <end position="1042"/>
    </location>
</feature>
<feature type="region of interest" description="Disordered" evidence="5">
    <location>
        <begin position="1408"/>
        <end position="1476"/>
    </location>
</feature>
<feature type="compositionally biased region" description="Low complexity" evidence="5">
    <location>
        <begin position="504"/>
        <end position="525"/>
    </location>
</feature>
<keyword evidence="3" id="KW-0539">Nucleus</keyword>
<accession>A0AA39LDB1</accession>
<organism evidence="7 8">
    <name type="scientific">Sarocladium strictum</name>
    <name type="common">Black bundle disease fungus</name>
    <name type="synonym">Acremonium strictum</name>
    <dbReference type="NCBI Taxonomy" id="5046"/>
    <lineage>
        <taxon>Eukaryota</taxon>
        <taxon>Fungi</taxon>
        <taxon>Dikarya</taxon>
        <taxon>Ascomycota</taxon>
        <taxon>Pezizomycotina</taxon>
        <taxon>Sordariomycetes</taxon>
        <taxon>Hypocreomycetidae</taxon>
        <taxon>Hypocreales</taxon>
        <taxon>Sarocladiaceae</taxon>
        <taxon>Sarocladium</taxon>
    </lineage>
</organism>
<keyword evidence="4" id="KW-0175">Coiled coil</keyword>
<dbReference type="Proteomes" id="UP001175261">
    <property type="component" value="Unassembled WGS sequence"/>
</dbReference>
<evidence type="ECO:0000256" key="3">
    <source>
        <dbReference type="ARBA" id="ARBA00023242"/>
    </source>
</evidence>
<evidence type="ECO:0000256" key="4">
    <source>
        <dbReference type="SAM" id="Coils"/>
    </source>
</evidence>
<evidence type="ECO:0000313" key="8">
    <source>
        <dbReference type="Proteomes" id="UP001175261"/>
    </source>
</evidence>
<dbReference type="GO" id="GO:0017056">
    <property type="term" value="F:structural constituent of nuclear pore"/>
    <property type="evidence" value="ECO:0007669"/>
    <property type="project" value="TreeGrafter"/>
</dbReference>
<dbReference type="GO" id="GO:0008139">
    <property type="term" value="F:nuclear localization sequence binding"/>
    <property type="evidence" value="ECO:0007669"/>
    <property type="project" value="TreeGrafter"/>
</dbReference>
<feature type="compositionally biased region" description="Basic and acidic residues" evidence="5">
    <location>
        <begin position="1464"/>
        <end position="1474"/>
    </location>
</feature>
<gene>
    <name evidence="7" type="ORF">NLU13_2289</name>
</gene>
<feature type="compositionally biased region" description="Low complexity" evidence="5">
    <location>
        <begin position="774"/>
        <end position="783"/>
    </location>
</feature>
<feature type="compositionally biased region" description="Polar residues" evidence="5">
    <location>
        <begin position="1116"/>
        <end position="1134"/>
    </location>
</feature>
<feature type="compositionally biased region" description="Low complexity" evidence="5">
    <location>
        <begin position="661"/>
        <end position="672"/>
    </location>
</feature>
<sequence length="1503" mass="157343">MAFNSNGPQASSGPDLETIQTEAIGFLSIAGDAKVRLTSPWSSLPSATASLLSIAHRKGLVAAAGPDEVIIATTETVRKAFEGPKDGDSEARKLEPQLRMPMPMRVSQIVFTADENYLVLSAEAGGGLRVYETQALLNGSTDAAFDLATNGQALRALVPNPTTEKAELCAIITESGNLHMANLQQREFSNALRSQVSCLSWSAKGKQLCAGLADGTVCQMTPEGEEKAQIPLPPNVTNSHVSSITWLENNLWLAIHTTNGSPPASIYHIITREPGTKSFAFQRISDPVEPFGSEKAPHHTLLRLRDFAPNLQDLLIVSSTASSDIGILTRSKTPLSTDMASDSITGVFTMTELADDTKRPTLPMTESMNDSVPIGVSLDLSSKDKVYKPIPSDEELEESPTPLPGLWVMTNEGLLCSWWVVYTESIREGTAYAGLAAAQGSATATAAAPAPAFSQPAPSSGTASAFGASASPAFGAASQMGQKASPWGAPSTPTAGAQSTQPTFGSSSFGGAAAGSSPAFGKPSAFGQPSQLGMRTSPWSTGAHNNAPAFGQSGFASFASNNSGSGASPFSAAASGAPATGGFASFANKSGFASAGSSNNNGGSSIFAQKSDKPNPFASGTSGSTFGQPADTAKPNPFAPSADQKKVPSPFAVPAGKTADSSKPNPFASSSSGGVFGQKQDQSSSGLSSGPFKLQSSFTRDPNAKDDDVKPGESTGGSLFGSGFASALSDPKNKPPVSTPGIKDDNMDTVTAEEQSTPQGNRTLAPASQEAESTTPTTTPAPAKFGFATSPAPASSLFGQPTKTETPSGGLFGGKSIFSQSKSGTPAGGLFGSAPKIKVEEDDAPLPPDTTSKATYPLGDSSSSSAASNPTGTNTTPAKSEAAPLPPDPQATPKPAARKSSAPSSIFSNLKENAPSRGGLFSNLKHDEPSSPSSVSSEGDSSETAQAPEALLPPDPVKSKVPAAQPQSSFVAPPAPSAEASSIPPPVSDEEKAGSDEEEEEYDEADEDGASEGSGVDVAKDLSPSASGLTGPLSYTPQSSFGGKTAGDALPKEDNDRARKLFGEVGRSGPIFPRPTETSPRSPSPVRNAVPSRLRSTESYRSVSAPGMASQLLGPQGSQSRLGGQMMTSQSTVGSEDPFMVQHRRMKARQEEAETQPLVDEEDEQIQKILSSEVEPSLVLDEFIAHTNVAPPAQESIPSQVEAVYKDVNAMIDTLGLNSRSVKAFIKGHSQPADDEKTEEDLDDPDSWVLCEMNDLGDILQKDLNAALIESRVDDKEDKLDECMDLARDVQRLRAKQGDLKQLINARLDPDQADVAQSLPLSAEQAAQQSELRREFAEFSKQLAEAEKALTMLRTQIAAASGSSGRGNGNVPTVEAVMRTITKMTSMVEKRSGDVDVLENQLRKLRLNNPSSREGSPMVTPRRERSVMFSPETTPSRTFRHSLSSSVSKLGLSTPPRRKLSGFSKEEKTELMEKKTRRQAVLAKLKDNVEKRGVSVWNMEDVE</sequence>
<feature type="compositionally biased region" description="Low complexity" evidence="5">
    <location>
        <begin position="1074"/>
        <end position="1085"/>
    </location>
</feature>
<protein>
    <recommendedName>
        <fullName evidence="6">Nucleoporin Nup159/Nup146 N-terminal domain-containing protein</fullName>
    </recommendedName>
</protein>
<feature type="compositionally biased region" description="Basic and acidic residues" evidence="5">
    <location>
        <begin position="702"/>
        <end position="711"/>
    </location>
</feature>
<evidence type="ECO:0000259" key="6">
    <source>
        <dbReference type="Pfam" id="PF16755"/>
    </source>
</evidence>
<dbReference type="GO" id="GO:0006405">
    <property type="term" value="P:RNA export from nucleus"/>
    <property type="evidence" value="ECO:0007669"/>
    <property type="project" value="TreeGrafter"/>
</dbReference>
<feature type="compositionally biased region" description="Polar residues" evidence="5">
    <location>
        <begin position="679"/>
        <end position="700"/>
    </location>
</feature>
<dbReference type="PANTHER" id="PTHR23193:SF23">
    <property type="entry name" value="NUCLEAR PORE COMPLEX PROTEIN NUP153"/>
    <property type="match status" value="1"/>
</dbReference>
<proteinExistence type="predicted"/>
<feature type="compositionally biased region" description="Low complexity" evidence="5">
    <location>
        <begin position="930"/>
        <end position="943"/>
    </location>
</feature>
<feature type="compositionally biased region" description="Polar residues" evidence="5">
    <location>
        <begin position="748"/>
        <end position="762"/>
    </location>
</feature>